<dbReference type="PANTHER" id="PTHR43245">
    <property type="entry name" value="BIFUNCTIONAL POLYMYXIN RESISTANCE PROTEIN ARNA"/>
    <property type="match status" value="1"/>
</dbReference>
<proteinExistence type="predicted"/>
<dbReference type="InterPro" id="IPR036291">
    <property type="entry name" value="NAD(P)-bd_dom_sf"/>
</dbReference>
<organism evidence="2">
    <name type="scientific">freshwater metagenome</name>
    <dbReference type="NCBI Taxonomy" id="449393"/>
    <lineage>
        <taxon>unclassified sequences</taxon>
        <taxon>metagenomes</taxon>
        <taxon>ecological metagenomes</taxon>
    </lineage>
</organism>
<dbReference type="InterPro" id="IPR001509">
    <property type="entry name" value="Epimerase_deHydtase"/>
</dbReference>
<evidence type="ECO:0000259" key="1">
    <source>
        <dbReference type="Pfam" id="PF01370"/>
    </source>
</evidence>
<sequence>MKVLVTGNLGYIGSVLVPVLQGRGHEVTGLDSGYFRDCELCPSPSGFNQIVRDIRDVTEQEVAGNDAIIHLAGLSNDPLGELAPGLTEEINLGGTVRLAEIAKKVGVQRFVYSSSQSMYGVSTKDEELDEDLSDKNPLTSYARTKWEAELRLKEMATDHFLVTAFRPSTVFGVSPRLRCDIVFNNLVACAYTTGKIEIKSDGTPWRPVVHVRDVCSAFIAGLEAPEKLVAGRSFNVGIPNGNFTVRQLAEAAQRSVPGSTLVFTGEHGKDSRTYQVSFQRILSELKDYFRPEWDLDRGAQELVAFFRQVGFTEKDFRGWKTIRLKHLSNLMDQNELDQGYRILVRA</sequence>
<accession>A0A6J7R765</accession>
<reference evidence="2" key="1">
    <citation type="submission" date="2020-05" db="EMBL/GenBank/DDBJ databases">
        <authorList>
            <person name="Chiriac C."/>
            <person name="Salcher M."/>
            <person name="Ghai R."/>
            <person name="Kavagutti S V."/>
        </authorList>
    </citation>
    <scope>NUCLEOTIDE SEQUENCE</scope>
</reference>
<evidence type="ECO:0000313" key="2">
    <source>
        <dbReference type="EMBL" id="CAB5024593.1"/>
    </source>
</evidence>
<dbReference type="CDD" id="cd08946">
    <property type="entry name" value="SDR_e"/>
    <property type="match status" value="1"/>
</dbReference>
<dbReference type="InterPro" id="IPR050177">
    <property type="entry name" value="Lipid_A_modif_metabolic_enz"/>
</dbReference>
<dbReference type="Gene3D" id="3.40.50.720">
    <property type="entry name" value="NAD(P)-binding Rossmann-like Domain"/>
    <property type="match status" value="1"/>
</dbReference>
<dbReference type="EMBL" id="CAFBOZ010000343">
    <property type="protein sequence ID" value="CAB5024593.1"/>
    <property type="molecule type" value="Genomic_DNA"/>
</dbReference>
<feature type="domain" description="NAD-dependent epimerase/dehydratase" evidence="1">
    <location>
        <begin position="3"/>
        <end position="237"/>
    </location>
</feature>
<dbReference type="SUPFAM" id="SSF51735">
    <property type="entry name" value="NAD(P)-binding Rossmann-fold domains"/>
    <property type="match status" value="1"/>
</dbReference>
<dbReference type="PANTHER" id="PTHR43245:SF23">
    <property type="entry name" value="NAD(P)-BINDING DOMAIN-CONTAINING PROTEIN"/>
    <property type="match status" value="1"/>
</dbReference>
<protein>
    <submittedName>
        <fullName evidence="2">Unannotated protein</fullName>
    </submittedName>
</protein>
<gene>
    <name evidence="2" type="ORF">UFOPK3992_01910</name>
</gene>
<name>A0A6J7R765_9ZZZZ</name>
<dbReference type="AlphaFoldDB" id="A0A6J7R765"/>
<dbReference type="Pfam" id="PF01370">
    <property type="entry name" value="Epimerase"/>
    <property type="match status" value="1"/>
</dbReference>